<evidence type="ECO:0000313" key="2">
    <source>
        <dbReference type="Proteomes" id="UP000238205"/>
    </source>
</evidence>
<reference evidence="1 2" key="1">
    <citation type="submission" date="2018-03" db="EMBL/GenBank/DDBJ databases">
        <title>Genomic Encyclopedia of Archaeal and Bacterial Type Strains, Phase II (KMG-II): from individual species to whole genera.</title>
        <authorList>
            <person name="Goeker M."/>
        </authorList>
    </citation>
    <scope>NUCLEOTIDE SEQUENCE [LARGE SCALE GENOMIC DNA]</scope>
    <source>
        <strain evidence="1 2">DSM 13175</strain>
    </source>
</reference>
<organism evidence="1 2">
    <name type="scientific">Alkalibacterium olivapovliticus</name>
    <dbReference type="NCBI Taxonomy" id="99907"/>
    <lineage>
        <taxon>Bacteria</taxon>
        <taxon>Bacillati</taxon>
        <taxon>Bacillota</taxon>
        <taxon>Bacilli</taxon>
        <taxon>Lactobacillales</taxon>
        <taxon>Carnobacteriaceae</taxon>
        <taxon>Alkalibacterium</taxon>
    </lineage>
</organism>
<protein>
    <recommendedName>
        <fullName evidence="3">Cyclophilin-like domain-containing protein</fullName>
    </recommendedName>
</protein>
<comment type="caution">
    <text evidence="1">The sequence shown here is derived from an EMBL/GenBank/DDBJ whole genome shotgun (WGS) entry which is preliminary data.</text>
</comment>
<name>A0A2T0VX34_9LACT</name>
<gene>
    <name evidence="1" type="ORF">CLV38_13131</name>
</gene>
<evidence type="ECO:0000313" key="1">
    <source>
        <dbReference type="EMBL" id="PRY76531.1"/>
    </source>
</evidence>
<dbReference type="AlphaFoldDB" id="A0A2T0VX34"/>
<dbReference type="EMBL" id="PVTO01000031">
    <property type="protein sequence ID" value="PRY76531.1"/>
    <property type="molecule type" value="Genomic_DNA"/>
</dbReference>
<evidence type="ECO:0008006" key="3">
    <source>
        <dbReference type="Google" id="ProtNLM"/>
    </source>
</evidence>
<proteinExistence type="predicted"/>
<sequence length="133" mass="15259">MLVKKLKLKNKKIFFSMGDVTCEVILSRDLYFSGKHLADLCFLILFHKTNDGTGYFSEQCQLDISGQVREYSAVGEIAYFPTLKLIGINLEESEQTLGIPRYVFGKIKGELCKMQSLRMNEEAIIFMSCTFYK</sequence>
<dbReference type="Gene3D" id="2.40.100.20">
    <property type="match status" value="1"/>
</dbReference>
<accession>A0A2T0VX34</accession>
<dbReference type="Proteomes" id="UP000238205">
    <property type="component" value="Unassembled WGS sequence"/>
</dbReference>
<keyword evidence="2" id="KW-1185">Reference proteome</keyword>